<dbReference type="Pfam" id="PF00877">
    <property type="entry name" value="NLPC_P60"/>
    <property type="match status" value="1"/>
</dbReference>
<dbReference type="InterPro" id="IPR051202">
    <property type="entry name" value="Peptidase_C40"/>
</dbReference>
<dbReference type="InterPro" id="IPR038765">
    <property type="entry name" value="Papain-like_cys_pep_sf"/>
</dbReference>
<name>A0A917ENG2_9MICC</name>
<feature type="region of interest" description="Disordered" evidence="5">
    <location>
        <begin position="525"/>
        <end position="604"/>
    </location>
</feature>
<evidence type="ECO:0000256" key="5">
    <source>
        <dbReference type="SAM" id="MobiDB-lite"/>
    </source>
</evidence>
<feature type="compositionally biased region" description="Basic and acidic residues" evidence="5">
    <location>
        <begin position="525"/>
        <end position="534"/>
    </location>
</feature>
<comment type="caution">
    <text evidence="8">The sequence shown here is derived from an EMBL/GenBank/DDBJ whole genome shotgun (WGS) entry which is preliminary data.</text>
</comment>
<dbReference type="AlphaFoldDB" id="A0A917ENG2"/>
<evidence type="ECO:0000259" key="7">
    <source>
        <dbReference type="PROSITE" id="PS51935"/>
    </source>
</evidence>
<keyword evidence="3" id="KW-0378">Hydrolase</keyword>
<evidence type="ECO:0000313" key="8">
    <source>
        <dbReference type="EMBL" id="GGE59992.1"/>
    </source>
</evidence>
<dbReference type="InterPro" id="IPR000064">
    <property type="entry name" value="NLP_P60_dom"/>
</dbReference>
<evidence type="ECO:0000313" key="9">
    <source>
        <dbReference type="Proteomes" id="UP000633136"/>
    </source>
</evidence>
<feature type="signal peptide" evidence="6">
    <location>
        <begin position="1"/>
        <end position="22"/>
    </location>
</feature>
<keyword evidence="2" id="KW-0645">Protease</keyword>
<evidence type="ECO:0000256" key="1">
    <source>
        <dbReference type="ARBA" id="ARBA00007074"/>
    </source>
</evidence>
<keyword evidence="4" id="KW-0788">Thiol protease</keyword>
<reference evidence="8" key="2">
    <citation type="submission" date="2020-09" db="EMBL/GenBank/DDBJ databases">
        <authorList>
            <person name="Sun Q."/>
            <person name="Zhou Y."/>
        </authorList>
    </citation>
    <scope>NUCLEOTIDE SEQUENCE</scope>
    <source>
        <strain evidence="8">CGMCC 1.15388</strain>
    </source>
</reference>
<dbReference type="GO" id="GO:0006508">
    <property type="term" value="P:proteolysis"/>
    <property type="evidence" value="ECO:0007669"/>
    <property type="project" value="UniProtKB-KW"/>
</dbReference>
<feature type="compositionally biased region" description="Low complexity" evidence="5">
    <location>
        <begin position="570"/>
        <end position="601"/>
    </location>
</feature>
<feature type="compositionally biased region" description="Polar residues" evidence="5">
    <location>
        <begin position="63"/>
        <end position="74"/>
    </location>
</feature>
<evidence type="ECO:0000256" key="6">
    <source>
        <dbReference type="SAM" id="SignalP"/>
    </source>
</evidence>
<feature type="compositionally biased region" description="Low complexity" evidence="5">
    <location>
        <begin position="539"/>
        <end position="552"/>
    </location>
</feature>
<evidence type="ECO:0000256" key="4">
    <source>
        <dbReference type="ARBA" id="ARBA00022807"/>
    </source>
</evidence>
<feature type="compositionally biased region" description="Acidic residues" evidence="5">
    <location>
        <begin position="122"/>
        <end position="186"/>
    </location>
</feature>
<gene>
    <name evidence="8" type="ORF">GCM10011401_03550</name>
</gene>
<feature type="compositionally biased region" description="Low complexity" evidence="5">
    <location>
        <begin position="187"/>
        <end position="196"/>
    </location>
</feature>
<keyword evidence="6" id="KW-0732">Signal</keyword>
<feature type="compositionally biased region" description="Low complexity" evidence="5">
    <location>
        <begin position="389"/>
        <end position="399"/>
    </location>
</feature>
<sequence>MKNRRNLAVAAATAVVVTTALVGTTLPDLVADRASHPDQQSQGQNSADSVVVTELPEVPSARDISSAQESSEATDQMIGEISERLTQANQRALELDSAVQIEHQNALAAEDEAEELATAAAEAEEAQEQSEDEAASDASEEYQEGEAGSEDILLEEDSSLADEATEDYQSDQAEQEYVETEQEGNEYEALQEQADAAAEERDAQYEAVEEVEESTADDVSEVGQTMYELLEALAELEDYGDDIQGYFELVLGNADFLNEDGSIDEEALVRHLSAMQADAEQARVSEEDIEEGTADEEDAPEEEPEASEEETEPVLVSVEAEAPSQEGNLLTVPEVEGVSYSSGSGQVEVPEDGITIEASAEEGHELSGETSWTFDYQAPEPEPEPEPEPQVVSVEAEAPSQEGNLLTVPEVEGVSYSSGSGQVEVPEDGITIEASAEEGHELSGETSWTFDYQAPEPVIHGFDDLSVNMQTLMRQGAEYAPDFGDGAQEYYQAVLANDALTNADGNASWTAMRWHVEYLREQHEAAEAAQREAEEQAAAEEAAAQEAAAQEAAAEEAAAEEAAAEEAAAEEAAAQEAAQQEASQSQTSSGGSGGSSPAPATSGGGVEAAIEFAVAQANNPNAYYQLGANGPNGWDCSSLIQQAYAQAGISLGRTTYDQINQGTTISVGEAQRGDLIFWGDWHAAIYLGDGQIVDAGSPSSGVSVRSMFGSPTSAVRL</sequence>
<feature type="compositionally biased region" description="Acidic residues" evidence="5">
    <location>
        <begin position="287"/>
        <end position="312"/>
    </location>
</feature>
<feature type="region of interest" description="Disordered" evidence="5">
    <location>
        <begin position="278"/>
        <end position="314"/>
    </location>
</feature>
<evidence type="ECO:0000256" key="2">
    <source>
        <dbReference type="ARBA" id="ARBA00022670"/>
    </source>
</evidence>
<dbReference type="GO" id="GO:0008234">
    <property type="term" value="F:cysteine-type peptidase activity"/>
    <property type="evidence" value="ECO:0007669"/>
    <property type="project" value="UniProtKB-KW"/>
</dbReference>
<feature type="compositionally biased region" description="Acidic residues" evidence="5">
    <location>
        <begin position="553"/>
        <end position="569"/>
    </location>
</feature>
<feature type="compositionally biased region" description="Acidic residues" evidence="5">
    <location>
        <begin position="207"/>
        <end position="220"/>
    </location>
</feature>
<dbReference type="Gene3D" id="3.90.1720.10">
    <property type="entry name" value="endopeptidase domain like (from Nostoc punctiforme)"/>
    <property type="match status" value="1"/>
</dbReference>
<dbReference type="SUPFAM" id="SSF54001">
    <property type="entry name" value="Cysteine proteinases"/>
    <property type="match status" value="1"/>
</dbReference>
<reference evidence="8" key="1">
    <citation type="journal article" date="2014" name="Int. J. Syst. Evol. Microbiol.">
        <title>Complete genome sequence of Corynebacterium casei LMG S-19264T (=DSM 44701T), isolated from a smear-ripened cheese.</title>
        <authorList>
            <consortium name="US DOE Joint Genome Institute (JGI-PGF)"/>
            <person name="Walter F."/>
            <person name="Albersmeier A."/>
            <person name="Kalinowski J."/>
            <person name="Ruckert C."/>
        </authorList>
    </citation>
    <scope>NUCLEOTIDE SEQUENCE</scope>
    <source>
        <strain evidence="8">CGMCC 1.15388</strain>
    </source>
</reference>
<evidence type="ECO:0000256" key="3">
    <source>
        <dbReference type="ARBA" id="ARBA00022801"/>
    </source>
</evidence>
<keyword evidence="9" id="KW-1185">Reference proteome</keyword>
<dbReference type="PROSITE" id="PS51935">
    <property type="entry name" value="NLPC_P60"/>
    <property type="match status" value="1"/>
</dbReference>
<dbReference type="Proteomes" id="UP000633136">
    <property type="component" value="Unassembled WGS sequence"/>
</dbReference>
<feature type="compositionally biased region" description="Polar residues" evidence="5">
    <location>
        <begin position="37"/>
        <end position="48"/>
    </location>
</feature>
<feature type="chain" id="PRO_5038600976" description="NlpC/P60 domain-containing protein" evidence="6">
    <location>
        <begin position="23"/>
        <end position="717"/>
    </location>
</feature>
<dbReference type="EMBL" id="BMIS01000001">
    <property type="protein sequence ID" value="GGE59992.1"/>
    <property type="molecule type" value="Genomic_DNA"/>
</dbReference>
<accession>A0A917ENG2</accession>
<protein>
    <recommendedName>
        <fullName evidence="7">NlpC/P60 domain-containing protein</fullName>
    </recommendedName>
</protein>
<feature type="region of interest" description="Disordered" evidence="5">
    <location>
        <begin position="374"/>
        <end position="407"/>
    </location>
</feature>
<feature type="domain" description="NlpC/P60" evidence="7">
    <location>
        <begin position="603"/>
        <end position="717"/>
    </location>
</feature>
<feature type="region of interest" description="Disordered" evidence="5">
    <location>
        <begin position="103"/>
        <end position="220"/>
    </location>
</feature>
<feature type="region of interest" description="Disordered" evidence="5">
    <location>
        <begin position="32"/>
        <end position="80"/>
    </location>
</feature>
<comment type="similarity">
    <text evidence="1">Belongs to the peptidase C40 family.</text>
</comment>
<dbReference type="PANTHER" id="PTHR47053">
    <property type="entry name" value="MUREIN DD-ENDOPEPTIDASE MEPH-RELATED"/>
    <property type="match status" value="1"/>
</dbReference>
<organism evidence="8 9">
    <name type="scientific">Nesterenkonia cremea</name>
    <dbReference type="NCBI Taxonomy" id="1882340"/>
    <lineage>
        <taxon>Bacteria</taxon>
        <taxon>Bacillati</taxon>
        <taxon>Actinomycetota</taxon>
        <taxon>Actinomycetes</taxon>
        <taxon>Micrococcales</taxon>
        <taxon>Micrococcaceae</taxon>
        <taxon>Nesterenkonia</taxon>
    </lineage>
</organism>
<dbReference type="PANTHER" id="PTHR47053:SF1">
    <property type="entry name" value="MUREIN DD-ENDOPEPTIDASE MEPH-RELATED"/>
    <property type="match status" value="1"/>
</dbReference>
<proteinExistence type="inferred from homology"/>